<dbReference type="EMBL" id="VWXF01000012">
    <property type="protein sequence ID" value="NIF24093.1"/>
    <property type="molecule type" value="Genomic_DNA"/>
</dbReference>
<accession>A0ABX0RIW7</accession>
<proteinExistence type="predicted"/>
<keyword evidence="3" id="KW-1185">Reference proteome</keyword>
<dbReference type="PROSITE" id="PS51257">
    <property type="entry name" value="PROKAR_LIPOPROTEIN"/>
    <property type="match status" value="1"/>
</dbReference>
<dbReference type="InterPro" id="IPR021957">
    <property type="entry name" value="DUF3574"/>
</dbReference>
<protein>
    <submittedName>
        <fullName evidence="2">DUF3574 domain-containing protein</fullName>
    </submittedName>
</protein>
<evidence type="ECO:0000313" key="3">
    <source>
        <dbReference type="Proteomes" id="UP001515683"/>
    </source>
</evidence>
<feature type="chain" id="PRO_5045302854" evidence="1">
    <location>
        <begin position="29"/>
        <end position="146"/>
    </location>
</feature>
<evidence type="ECO:0000313" key="2">
    <source>
        <dbReference type="EMBL" id="NIF24093.1"/>
    </source>
</evidence>
<keyword evidence="1" id="KW-0732">Signal</keyword>
<comment type="caution">
    <text evidence="2">The sequence shown here is derived from an EMBL/GenBank/DDBJ whole genome shotgun (WGS) entry which is preliminary data.</text>
</comment>
<sequence length="146" mass="15951">MIRKFVLTTGLAMLLAACQAPVSSVVSAPVSKPVPVCAGGDIMMQTTLWFGLNRPHGAAITPQEWQNFVDKDVTPRFKEGLSVYDAKGQWLGQDGTVAHENSKALMLIHGSDRTSQASIEALREIYKKRFAQESVMRVDAPVCVSF</sequence>
<reference evidence="2 3" key="1">
    <citation type="journal article" date="2019" name="bioRxiv">
        <title>Bacteria contribute to plant secondary compound degradation in a generalist herbivore system.</title>
        <authorList>
            <person name="Francoeur C.B."/>
            <person name="Khadempour L."/>
            <person name="Moreira-Soto R.D."/>
            <person name="Gotting K."/>
            <person name="Book A.J."/>
            <person name="Pinto-Tomas A.A."/>
            <person name="Keefover-Ring K."/>
            <person name="Currie C.R."/>
        </authorList>
    </citation>
    <scope>NUCLEOTIDE SEQUENCE [LARGE SCALE GENOMIC DNA]</scope>
    <source>
        <strain evidence="2">Acro-835</strain>
    </source>
</reference>
<name>A0ABX0RIW7_9GAMM</name>
<dbReference type="Pfam" id="PF12098">
    <property type="entry name" value="DUF3574"/>
    <property type="match status" value="1"/>
</dbReference>
<organism evidence="2 3">
    <name type="scientific">Candidatus Pantoea multigeneris</name>
    <dbReference type="NCBI Taxonomy" id="2608357"/>
    <lineage>
        <taxon>Bacteria</taxon>
        <taxon>Pseudomonadati</taxon>
        <taxon>Pseudomonadota</taxon>
        <taxon>Gammaproteobacteria</taxon>
        <taxon>Enterobacterales</taxon>
        <taxon>Erwiniaceae</taxon>
        <taxon>Pantoea</taxon>
    </lineage>
</organism>
<feature type="signal peptide" evidence="1">
    <location>
        <begin position="1"/>
        <end position="28"/>
    </location>
</feature>
<evidence type="ECO:0000256" key="1">
    <source>
        <dbReference type="SAM" id="SignalP"/>
    </source>
</evidence>
<gene>
    <name evidence="2" type="ORF">F3J40_21220</name>
</gene>
<dbReference type="Proteomes" id="UP001515683">
    <property type="component" value="Unassembled WGS sequence"/>
</dbReference>
<dbReference type="RefSeq" id="WP_167017962.1">
    <property type="nucleotide sequence ID" value="NZ_VWXF01000012.1"/>
</dbReference>